<dbReference type="AlphaFoldDB" id="A0A2Z7AQ60"/>
<gene>
    <name evidence="2" type="ORF">F511_42724</name>
</gene>
<organism evidence="2 3">
    <name type="scientific">Dorcoceras hygrometricum</name>
    <dbReference type="NCBI Taxonomy" id="472368"/>
    <lineage>
        <taxon>Eukaryota</taxon>
        <taxon>Viridiplantae</taxon>
        <taxon>Streptophyta</taxon>
        <taxon>Embryophyta</taxon>
        <taxon>Tracheophyta</taxon>
        <taxon>Spermatophyta</taxon>
        <taxon>Magnoliopsida</taxon>
        <taxon>eudicotyledons</taxon>
        <taxon>Gunneridae</taxon>
        <taxon>Pentapetalae</taxon>
        <taxon>asterids</taxon>
        <taxon>lamiids</taxon>
        <taxon>Lamiales</taxon>
        <taxon>Gesneriaceae</taxon>
        <taxon>Didymocarpoideae</taxon>
        <taxon>Trichosporeae</taxon>
        <taxon>Loxocarpinae</taxon>
        <taxon>Dorcoceras</taxon>
    </lineage>
</organism>
<protein>
    <submittedName>
        <fullName evidence="2">Uncharacterized protein</fullName>
    </submittedName>
</protein>
<evidence type="ECO:0000256" key="1">
    <source>
        <dbReference type="SAM" id="MobiDB-lite"/>
    </source>
</evidence>
<reference evidence="2 3" key="1">
    <citation type="journal article" date="2015" name="Proc. Natl. Acad. Sci. U.S.A.">
        <title>The resurrection genome of Boea hygrometrica: A blueprint for survival of dehydration.</title>
        <authorList>
            <person name="Xiao L."/>
            <person name="Yang G."/>
            <person name="Zhang L."/>
            <person name="Yang X."/>
            <person name="Zhao S."/>
            <person name="Ji Z."/>
            <person name="Zhou Q."/>
            <person name="Hu M."/>
            <person name="Wang Y."/>
            <person name="Chen M."/>
            <person name="Xu Y."/>
            <person name="Jin H."/>
            <person name="Xiao X."/>
            <person name="Hu G."/>
            <person name="Bao F."/>
            <person name="Hu Y."/>
            <person name="Wan P."/>
            <person name="Li L."/>
            <person name="Deng X."/>
            <person name="Kuang T."/>
            <person name="Xiang C."/>
            <person name="Zhu J.K."/>
            <person name="Oliver M.J."/>
            <person name="He Y."/>
        </authorList>
    </citation>
    <scope>NUCLEOTIDE SEQUENCE [LARGE SCALE GENOMIC DNA]</scope>
    <source>
        <strain evidence="3">cv. XS01</strain>
    </source>
</reference>
<accession>A0A2Z7AQ60</accession>
<keyword evidence="3" id="KW-1185">Reference proteome</keyword>
<dbReference type="Proteomes" id="UP000250235">
    <property type="component" value="Unassembled WGS sequence"/>
</dbReference>
<feature type="region of interest" description="Disordered" evidence="1">
    <location>
        <begin position="1"/>
        <end position="37"/>
    </location>
</feature>
<feature type="compositionally biased region" description="Polar residues" evidence="1">
    <location>
        <begin position="1"/>
        <end position="24"/>
    </location>
</feature>
<name>A0A2Z7AQ60_9LAMI</name>
<evidence type="ECO:0000313" key="2">
    <source>
        <dbReference type="EMBL" id="KZV24051.1"/>
    </source>
</evidence>
<evidence type="ECO:0000313" key="3">
    <source>
        <dbReference type="Proteomes" id="UP000250235"/>
    </source>
</evidence>
<sequence length="101" mass="11474">MLLTTNQTQLSSRNYPVATIQSQGAKPKAGRLLTTGTRRKPRNAAFQLIETTSRCSLDWFLNSTAGHPVAIQFLPRLVLQFIDWSFSHECNDCQTQHKRNN</sequence>
<dbReference type="EMBL" id="KV012977">
    <property type="protein sequence ID" value="KZV24051.1"/>
    <property type="molecule type" value="Genomic_DNA"/>
</dbReference>
<proteinExistence type="predicted"/>